<feature type="domain" description="4Fe-4S ferredoxin-type" evidence="4">
    <location>
        <begin position="217"/>
        <end position="246"/>
    </location>
</feature>
<dbReference type="NCBIfam" id="NF038196">
    <property type="entry name" value="ferrodoxin_EFR1"/>
    <property type="match status" value="1"/>
</dbReference>
<keyword evidence="3" id="KW-0411">Iron-sulfur</keyword>
<dbReference type="RefSeq" id="WP_227017051.1">
    <property type="nucleotide sequence ID" value="NZ_JAGSND010000002.1"/>
</dbReference>
<evidence type="ECO:0000259" key="4">
    <source>
        <dbReference type="PROSITE" id="PS51379"/>
    </source>
</evidence>
<dbReference type="SUPFAM" id="SSF52218">
    <property type="entry name" value="Flavoproteins"/>
    <property type="match status" value="1"/>
</dbReference>
<name>A0A8J8AZV1_9FIRM</name>
<evidence type="ECO:0000256" key="3">
    <source>
        <dbReference type="ARBA" id="ARBA00023014"/>
    </source>
</evidence>
<dbReference type="EMBL" id="JAGSND010000002">
    <property type="protein sequence ID" value="MBR0596918.1"/>
    <property type="molecule type" value="Genomic_DNA"/>
</dbReference>
<dbReference type="SUPFAM" id="SSF54862">
    <property type="entry name" value="4Fe-4S ferredoxins"/>
    <property type="match status" value="1"/>
</dbReference>
<dbReference type="Proteomes" id="UP000675664">
    <property type="component" value="Unassembled WGS sequence"/>
</dbReference>
<evidence type="ECO:0000313" key="6">
    <source>
        <dbReference type="Proteomes" id="UP000675664"/>
    </source>
</evidence>
<dbReference type="InterPro" id="IPR017900">
    <property type="entry name" value="4Fe4S_Fe_S_CS"/>
</dbReference>
<evidence type="ECO:0000256" key="1">
    <source>
        <dbReference type="ARBA" id="ARBA00022723"/>
    </source>
</evidence>
<dbReference type="InterPro" id="IPR029039">
    <property type="entry name" value="Flavoprotein-like_sf"/>
</dbReference>
<gene>
    <name evidence="5" type="ORF">KCX82_03420</name>
</gene>
<proteinExistence type="predicted"/>
<evidence type="ECO:0000256" key="2">
    <source>
        <dbReference type="ARBA" id="ARBA00023004"/>
    </source>
</evidence>
<protein>
    <submittedName>
        <fullName evidence="5">EFR1 family ferrodoxin</fullName>
    </submittedName>
</protein>
<reference evidence="5" key="1">
    <citation type="submission" date="2021-04" db="EMBL/GenBank/DDBJ databases">
        <title>Sinoanaerobacter chloroacetimidivorans sp. nov., an obligate anaerobic bacterium isolated from anaerobic sludge.</title>
        <authorList>
            <person name="Bao Y."/>
        </authorList>
    </citation>
    <scope>NUCLEOTIDE SEQUENCE</scope>
    <source>
        <strain evidence="5">BAD-6</strain>
    </source>
</reference>
<keyword evidence="2" id="KW-0408">Iron</keyword>
<dbReference type="AlphaFoldDB" id="A0A8J8AZV1"/>
<dbReference type="InterPro" id="IPR017896">
    <property type="entry name" value="4Fe4S_Fe-S-bd"/>
</dbReference>
<evidence type="ECO:0000313" key="5">
    <source>
        <dbReference type="EMBL" id="MBR0596918.1"/>
    </source>
</evidence>
<keyword evidence="6" id="KW-1185">Reference proteome</keyword>
<keyword evidence="1" id="KW-0479">Metal-binding</keyword>
<dbReference type="GO" id="GO:0046872">
    <property type="term" value="F:metal ion binding"/>
    <property type="evidence" value="ECO:0007669"/>
    <property type="project" value="UniProtKB-KW"/>
</dbReference>
<organism evidence="5 6">
    <name type="scientific">Sinanaerobacter chloroacetimidivorans</name>
    <dbReference type="NCBI Taxonomy" id="2818044"/>
    <lineage>
        <taxon>Bacteria</taxon>
        <taxon>Bacillati</taxon>
        <taxon>Bacillota</taxon>
        <taxon>Clostridia</taxon>
        <taxon>Peptostreptococcales</taxon>
        <taxon>Anaerovoracaceae</taxon>
        <taxon>Sinanaerobacter</taxon>
    </lineage>
</organism>
<dbReference type="Pfam" id="PF00037">
    <property type="entry name" value="Fer4"/>
    <property type="match status" value="1"/>
</dbReference>
<dbReference type="PANTHER" id="PTHR43122">
    <property type="entry name" value="FERREDOXIN SUBUNIT OF PYRUVATE:FLAVODOXIN OXIDOREDUCTASE-RELATED"/>
    <property type="match status" value="1"/>
</dbReference>
<dbReference type="PROSITE" id="PS00198">
    <property type="entry name" value="4FE4S_FER_1"/>
    <property type="match status" value="1"/>
</dbReference>
<feature type="domain" description="4Fe-4S ferredoxin-type" evidence="4">
    <location>
        <begin position="189"/>
        <end position="216"/>
    </location>
</feature>
<dbReference type="PANTHER" id="PTHR43122:SF1">
    <property type="entry name" value="IRON-SULFUR-BINDING PROTEIN"/>
    <property type="match status" value="1"/>
</dbReference>
<sequence>MNVNAVYFSPTETTKKIVEGIAQKIVRILSENTYYINDFTLKNARDEALSFHEKDLVIVGVPVYAGRVPNVLLNYLNSMRGNGAMAVCVVVYGNRNYDDALIELRDIIKEDGFQVIAAGAFVGEHSFSKILAMGRPDEKDMAVVDRFADQICKKLAEGSVHDTITVQGNEPYRKYYMPRDKAGNPVDIRKVTPRTNINCKNCRICANICPMGSIDPVQPSKLNGICIKCGACIKKCPFGAKYYDDPDYLRHQYELEEEFSDRREPELFI</sequence>
<dbReference type="Gene3D" id="3.30.70.20">
    <property type="match status" value="1"/>
</dbReference>
<dbReference type="Gene3D" id="3.40.50.360">
    <property type="match status" value="1"/>
</dbReference>
<reference evidence="5" key="2">
    <citation type="submission" date="2021-04" db="EMBL/GenBank/DDBJ databases">
        <authorList>
            <person name="Liu J."/>
        </authorList>
    </citation>
    <scope>NUCLEOTIDE SEQUENCE</scope>
    <source>
        <strain evidence="5">BAD-6</strain>
    </source>
</reference>
<dbReference type="InterPro" id="IPR047964">
    <property type="entry name" value="EFR1-like"/>
</dbReference>
<accession>A0A8J8AZV1</accession>
<dbReference type="GO" id="GO:0051536">
    <property type="term" value="F:iron-sulfur cluster binding"/>
    <property type="evidence" value="ECO:0007669"/>
    <property type="project" value="UniProtKB-KW"/>
</dbReference>
<comment type="caution">
    <text evidence="5">The sequence shown here is derived from an EMBL/GenBank/DDBJ whole genome shotgun (WGS) entry which is preliminary data.</text>
</comment>
<dbReference type="PROSITE" id="PS51379">
    <property type="entry name" value="4FE4S_FER_2"/>
    <property type="match status" value="2"/>
</dbReference>